<evidence type="ECO:0000259" key="9">
    <source>
        <dbReference type="Pfam" id="PF00345"/>
    </source>
</evidence>
<reference evidence="11" key="2">
    <citation type="submission" date="2015-07" db="EMBL/GenBank/DDBJ databases">
        <authorList>
            <person name="Welte C."/>
            <person name="de Graaf R."/>
            <person name="van den Bosch T.J.M."/>
            <person name="Op den Camp H."/>
            <person name="van Dam N."/>
            <person name="Jetten M."/>
        </authorList>
    </citation>
    <scope>NUCLEOTIDE SEQUENCE</scope>
    <source>
        <plasmid evidence="11">Drgb3</plasmid>
    </source>
</reference>
<evidence type="ECO:0000313" key="11">
    <source>
        <dbReference type="EMBL" id="ALG88632.1"/>
    </source>
</evidence>
<accession>A0A0N9MZ70</accession>
<organism evidence="11">
    <name type="scientific">Pectobacterium carotovorum</name>
    <name type="common">Erwinia carotovora</name>
    <dbReference type="NCBI Taxonomy" id="554"/>
    <lineage>
        <taxon>Bacteria</taxon>
        <taxon>Pseudomonadati</taxon>
        <taxon>Pseudomonadota</taxon>
        <taxon>Gammaproteobacteria</taxon>
        <taxon>Enterobacterales</taxon>
        <taxon>Pectobacteriaceae</taxon>
        <taxon>Pectobacterium</taxon>
    </lineage>
</organism>
<evidence type="ECO:0000256" key="4">
    <source>
        <dbReference type="ARBA" id="ARBA00022729"/>
    </source>
</evidence>
<dbReference type="Pfam" id="PF00345">
    <property type="entry name" value="PapD_N"/>
    <property type="match status" value="1"/>
</dbReference>
<keyword evidence="11" id="KW-0614">Plasmid</keyword>
<dbReference type="EMBL" id="KT351734">
    <property type="protein sequence ID" value="ALG88632.1"/>
    <property type="molecule type" value="Genomic_DNA"/>
</dbReference>
<reference evidence="11" key="1">
    <citation type="journal article" date="2015" name="Environ. Microbiol.">
        <title>Plasmids from the gut microbiome of cabbage root fly larvae encode SaxA that catalyses the conversion of the plant toxin 2-phenylethyl isothiocyanate.</title>
        <authorList>
            <person name="Welte C.U."/>
            <person name="de Graaf R.M."/>
            <person name="van den Bosch T.J."/>
            <person name="Op den Camp H.J."/>
            <person name="van Dam N.M."/>
            <person name="Jetten M.S."/>
        </authorList>
    </citation>
    <scope>NUCLEOTIDE SEQUENCE</scope>
    <source>
        <plasmid evidence="11">Drgb3</plasmid>
    </source>
</reference>
<name>A0A0N9MZ70_PECCA</name>
<evidence type="ECO:0000256" key="3">
    <source>
        <dbReference type="ARBA" id="ARBA00022558"/>
    </source>
</evidence>
<dbReference type="GO" id="GO:0030288">
    <property type="term" value="C:outer membrane-bounded periplasmic space"/>
    <property type="evidence" value="ECO:0007669"/>
    <property type="project" value="InterPro"/>
</dbReference>
<dbReference type="InterPro" id="IPR016147">
    <property type="entry name" value="Pili_assmbl_chaperone_N"/>
</dbReference>
<evidence type="ECO:0000256" key="6">
    <source>
        <dbReference type="ARBA" id="ARBA00023186"/>
    </source>
</evidence>
<dbReference type="FunFam" id="2.60.40.10:FF:000458">
    <property type="entry name" value="Molecular chaperone FimC"/>
    <property type="match status" value="1"/>
</dbReference>
<comment type="subcellular location">
    <subcellularLocation>
        <location evidence="1 7">Periplasm</location>
    </subcellularLocation>
</comment>
<dbReference type="InterPro" id="IPR008962">
    <property type="entry name" value="PapD-like_sf"/>
</dbReference>
<geneLocation type="plasmid" evidence="11">
    <name>Drgb3</name>
</geneLocation>
<feature type="signal peptide" evidence="8">
    <location>
        <begin position="1"/>
        <end position="45"/>
    </location>
</feature>
<dbReference type="InterPro" id="IPR013783">
    <property type="entry name" value="Ig-like_fold"/>
</dbReference>
<keyword evidence="6 7" id="KW-0143">Chaperone</keyword>
<evidence type="ECO:0000256" key="1">
    <source>
        <dbReference type="ARBA" id="ARBA00004418"/>
    </source>
</evidence>
<dbReference type="PANTHER" id="PTHR30251">
    <property type="entry name" value="PILUS ASSEMBLY CHAPERONE"/>
    <property type="match status" value="1"/>
</dbReference>
<evidence type="ECO:0000256" key="5">
    <source>
        <dbReference type="ARBA" id="ARBA00022764"/>
    </source>
</evidence>
<dbReference type="PANTHER" id="PTHR30251:SF6">
    <property type="entry name" value="FIMBRIAL CHAPERONE YFCS-RELATED"/>
    <property type="match status" value="1"/>
</dbReference>
<dbReference type="PRINTS" id="PR00969">
    <property type="entry name" value="CHAPERONPILI"/>
</dbReference>
<dbReference type="SUPFAM" id="SSF49354">
    <property type="entry name" value="PapD-like"/>
    <property type="match status" value="1"/>
</dbReference>
<dbReference type="Gene3D" id="2.60.40.10">
    <property type="entry name" value="Immunoglobulins"/>
    <property type="match status" value="2"/>
</dbReference>
<feature type="domain" description="Pili assembly chaperone N-terminal" evidence="9">
    <location>
        <begin position="47"/>
        <end position="164"/>
    </location>
</feature>
<proteinExistence type="inferred from homology"/>
<dbReference type="InterPro" id="IPR001829">
    <property type="entry name" value="Pili_assmbl_chaperone_bac"/>
</dbReference>
<keyword evidence="3" id="KW-1029">Fimbrium biogenesis</keyword>
<evidence type="ECO:0000259" key="10">
    <source>
        <dbReference type="Pfam" id="PF02753"/>
    </source>
</evidence>
<dbReference type="Pfam" id="PF02753">
    <property type="entry name" value="PapD_C"/>
    <property type="match status" value="1"/>
</dbReference>
<comment type="similarity">
    <text evidence="2 7">Belongs to the periplasmic pilus chaperone family.</text>
</comment>
<dbReference type="AlphaFoldDB" id="A0A0N9MZ70"/>
<dbReference type="SUPFAM" id="SSF49584">
    <property type="entry name" value="Periplasmic chaperone C-domain"/>
    <property type="match status" value="1"/>
</dbReference>
<dbReference type="PROSITE" id="PS00635">
    <property type="entry name" value="PILI_CHAPERONE"/>
    <property type="match status" value="1"/>
</dbReference>
<keyword evidence="4 8" id="KW-0732">Signal</keyword>
<evidence type="ECO:0000256" key="7">
    <source>
        <dbReference type="RuleBase" id="RU003918"/>
    </source>
</evidence>
<feature type="chain" id="PRO_5006037786" evidence="8">
    <location>
        <begin position="46"/>
        <end position="268"/>
    </location>
</feature>
<keyword evidence="5" id="KW-0574">Periplasm</keyword>
<dbReference type="InterPro" id="IPR016148">
    <property type="entry name" value="Pili_assmbl_chaperone_C"/>
</dbReference>
<dbReference type="InterPro" id="IPR036316">
    <property type="entry name" value="Pili_assmbl_chap_C_dom_sf"/>
</dbReference>
<feature type="domain" description="Pili assembly chaperone C-terminal" evidence="10">
    <location>
        <begin position="188"/>
        <end position="248"/>
    </location>
</feature>
<dbReference type="InterPro" id="IPR050643">
    <property type="entry name" value="Periplasmic_pilus_chap"/>
</dbReference>
<protein>
    <submittedName>
        <fullName evidence="11">Chaperone protein PapD</fullName>
    </submittedName>
</protein>
<evidence type="ECO:0000256" key="2">
    <source>
        <dbReference type="ARBA" id="ARBA00007399"/>
    </source>
</evidence>
<dbReference type="InterPro" id="IPR018046">
    <property type="entry name" value="Pili_assmbl_chaperone_CS"/>
</dbReference>
<sequence length="268" mass="29371">MCKSELNMKHHHEGRPAAFMRKKTLTSAAVACLLLSVFVAQQAHAAIALDRTRIIFDGGQQSVSLNVSNQNKQLPYLAQGWIEDEQGNKIQSPLTVLPPVQRIEPGKPSQVKIQALPVVKALPQDRETIYYFNLREIPPKSTKPNTLQIALQTRIKLFYRPTGIAMDKNASPPQEQLTLTKQGDKYVVNNPTPYYVTLVDASNKKDGPGIKSFEPMMVPPKGNMPLTVSAAAVGNSPVLTYVNDYGGRPLLSFSCNGSTCTVISAKKA</sequence>
<dbReference type="GO" id="GO:0071555">
    <property type="term" value="P:cell wall organization"/>
    <property type="evidence" value="ECO:0007669"/>
    <property type="project" value="InterPro"/>
</dbReference>
<evidence type="ECO:0000256" key="8">
    <source>
        <dbReference type="SAM" id="SignalP"/>
    </source>
</evidence>
<dbReference type="RefSeq" id="WP_420704359.1">
    <property type="nucleotide sequence ID" value="NZ_KT351734.1"/>
</dbReference>